<evidence type="ECO:0000313" key="1">
    <source>
        <dbReference type="EMBL" id="KAI9910102.1"/>
    </source>
</evidence>
<keyword evidence="2" id="KW-1185">Reference proteome</keyword>
<gene>
    <name evidence="1" type="ORF">PsorP6_010860</name>
</gene>
<protein>
    <submittedName>
        <fullName evidence="1">Uncharacterized protein</fullName>
    </submittedName>
</protein>
<organism evidence="1 2">
    <name type="scientific">Peronosclerospora sorghi</name>
    <dbReference type="NCBI Taxonomy" id="230839"/>
    <lineage>
        <taxon>Eukaryota</taxon>
        <taxon>Sar</taxon>
        <taxon>Stramenopiles</taxon>
        <taxon>Oomycota</taxon>
        <taxon>Peronosporomycetes</taxon>
        <taxon>Peronosporales</taxon>
        <taxon>Peronosporaceae</taxon>
        <taxon>Peronosclerospora</taxon>
    </lineage>
</organism>
<reference evidence="1 2" key="1">
    <citation type="journal article" date="2022" name="bioRxiv">
        <title>The genome of the oomycete Peronosclerospora sorghi, a cosmopolitan pathogen of maize and sorghum, is inflated with dispersed pseudogenes.</title>
        <authorList>
            <person name="Fletcher K."/>
            <person name="Martin F."/>
            <person name="Isakeit T."/>
            <person name="Cavanaugh K."/>
            <person name="Magill C."/>
            <person name="Michelmore R."/>
        </authorList>
    </citation>
    <scope>NUCLEOTIDE SEQUENCE [LARGE SCALE GENOMIC DNA]</scope>
    <source>
        <strain evidence="1">P6</strain>
    </source>
</reference>
<name>A0ACC0VUE6_9STRA</name>
<evidence type="ECO:0000313" key="2">
    <source>
        <dbReference type="Proteomes" id="UP001163321"/>
    </source>
</evidence>
<proteinExistence type="predicted"/>
<sequence>MTGDAGGSEVGAVRSVDEAEIDLGNVYIRDADVSTRAKNMKRKGSETPARQKGLSGQNTPVTPTIFAAAGQRGNLDRAISKLADVVTSQPTKTQSQRSMLDLFMMQMQRGKEAREAERESRAEERREERESREAERREGSREVGT</sequence>
<comment type="caution">
    <text evidence="1">The sequence shown here is derived from an EMBL/GenBank/DDBJ whole genome shotgun (WGS) entry which is preliminary data.</text>
</comment>
<dbReference type="EMBL" id="CM047585">
    <property type="protein sequence ID" value="KAI9910102.1"/>
    <property type="molecule type" value="Genomic_DNA"/>
</dbReference>
<dbReference type="Proteomes" id="UP001163321">
    <property type="component" value="Chromosome 6"/>
</dbReference>
<accession>A0ACC0VUE6</accession>